<dbReference type="RefSeq" id="WP_136533855.1">
    <property type="nucleotide sequence ID" value="NZ_STGY01000025.1"/>
</dbReference>
<accession>A0A4S8QD18</accession>
<sequence length="124" mass="13234">MAGADVFTMEPDSVHRAVEVLFDVEGEVDRQTLTVADQTAEAAETLKSANTALGAALAETGEWWKIHRAGGFTSLVGNTGEYLATCAEEAVEVDEYNAGAFASFADSDRYPGRDNANASSRPDW</sequence>
<reference evidence="2" key="1">
    <citation type="submission" date="2019-04" db="EMBL/GenBank/DDBJ databases">
        <title>Nocardioides xinjiangensis sp. nov.</title>
        <authorList>
            <person name="Liu S."/>
        </authorList>
    </citation>
    <scope>NUCLEOTIDE SEQUENCE [LARGE SCALE GENOMIC DNA]</scope>
    <source>
        <strain evidence="2">18</strain>
    </source>
</reference>
<dbReference type="EMBL" id="STGY01000025">
    <property type="protein sequence ID" value="THV42423.1"/>
    <property type="molecule type" value="Genomic_DNA"/>
</dbReference>
<reference evidence="1 2" key="2">
    <citation type="submission" date="2019-05" db="EMBL/GenBank/DDBJ databases">
        <title>Glycomyces buryatensis sp. nov.</title>
        <authorList>
            <person name="Nikitina E."/>
        </authorList>
    </citation>
    <scope>NUCLEOTIDE SEQUENCE [LARGE SCALE GENOMIC DNA]</scope>
    <source>
        <strain evidence="1 2">18</strain>
    </source>
</reference>
<dbReference type="Proteomes" id="UP000308760">
    <property type="component" value="Unassembled WGS sequence"/>
</dbReference>
<protein>
    <recommendedName>
        <fullName evidence="3">WXG100 family type VII secretion target</fullName>
    </recommendedName>
</protein>
<evidence type="ECO:0000313" key="2">
    <source>
        <dbReference type="Proteomes" id="UP000308760"/>
    </source>
</evidence>
<evidence type="ECO:0008006" key="3">
    <source>
        <dbReference type="Google" id="ProtNLM"/>
    </source>
</evidence>
<gene>
    <name evidence="1" type="ORF">FAB82_07150</name>
</gene>
<dbReference type="AlphaFoldDB" id="A0A4S8QD18"/>
<name>A0A4S8QD18_9ACTN</name>
<proteinExistence type="predicted"/>
<keyword evidence="2" id="KW-1185">Reference proteome</keyword>
<comment type="caution">
    <text evidence="1">The sequence shown here is derived from an EMBL/GenBank/DDBJ whole genome shotgun (WGS) entry which is preliminary data.</text>
</comment>
<dbReference type="OrthoDB" id="5189649at2"/>
<organism evidence="1 2">
    <name type="scientific">Glycomyces buryatensis</name>
    <dbReference type="NCBI Taxonomy" id="2570927"/>
    <lineage>
        <taxon>Bacteria</taxon>
        <taxon>Bacillati</taxon>
        <taxon>Actinomycetota</taxon>
        <taxon>Actinomycetes</taxon>
        <taxon>Glycomycetales</taxon>
        <taxon>Glycomycetaceae</taxon>
        <taxon>Glycomyces</taxon>
    </lineage>
</organism>
<evidence type="ECO:0000313" key="1">
    <source>
        <dbReference type="EMBL" id="THV42423.1"/>
    </source>
</evidence>